<accession>A0AA88DT69</accession>
<keyword evidence="3" id="KW-1185">Reference proteome</keyword>
<keyword evidence="1" id="KW-0472">Membrane</keyword>
<reference evidence="2" key="1">
    <citation type="submission" date="2023-07" db="EMBL/GenBank/DDBJ databases">
        <title>draft genome sequence of fig (Ficus carica).</title>
        <authorList>
            <person name="Takahashi T."/>
            <person name="Nishimura K."/>
        </authorList>
    </citation>
    <scope>NUCLEOTIDE SEQUENCE</scope>
</reference>
<evidence type="ECO:0000313" key="2">
    <source>
        <dbReference type="EMBL" id="GMN61043.1"/>
    </source>
</evidence>
<organism evidence="2 3">
    <name type="scientific">Ficus carica</name>
    <name type="common">Common fig</name>
    <dbReference type="NCBI Taxonomy" id="3494"/>
    <lineage>
        <taxon>Eukaryota</taxon>
        <taxon>Viridiplantae</taxon>
        <taxon>Streptophyta</taxon>
        <taxon>Embryophyta</taxon>
        <taxon>Tracheophyta</taxon>
        <taxon>Spermatophyta</taxon>
        <taxon>Magnoliopsida</taxon>
        <taxon>eudicotyledons</taxon>
        <taxon>Gunneridae</taxon>
        <taxon>Pentapetalae</taxon>
        <taxon>rosids</taxon>
        <taxon>fabids</taxon>
        <taxon>Rosales</taxon>
        <taxon>Moraceae</taxon>
        <taxon>Ficeae</taxon>
        <taxon>Ficus</taxon>
    </lineage>
</organism>
<name>A0AA88DT69_FICCA</name>
<dbReference type="AlphaFoldDB" id="A0AA88DT69"/>
<keyword evidence="1" id="KW-1133">Transmembrane helix</keyword>
<proteinExistence type="predicted"/>
<keyword evidence="1" id="KW-0812">Transmembrane</keyword>
<comment type="caution">
    <text evidence="2">The sequence shown here is derived from an EMBL/GenBank/DDBJ whole genome shotgun (WGS) entry which is preliminary data.</text>
</comment>
<evidence type="ECO:0000313" key="3">
    <source>
        <dbReference type="Proteomes" id="UP001187192"/>
    </source>
</evidence>
<protein>
    <submittedName>
        <fullName evidence="2">Uncharacterized protein</fullName>
    </submittedName>
</protein>
<sequence length="103" mass="11739">MRLAHVGWNLNRSKGALKGNPIDRITQIPLRHARRHLRCASLILEGSCSTDMASLTRSFCHINAPTWLQALVTWLGSPFFQFAAISTLIFNIALSMWDYYLTY</sequence>
<feature type="transmembrane region" description="Helical" evidence="1">
    <location>
        <begin position="79"/>
        <end position="101"/>
    </location>
</feature>
<gene>
    <name evidence="2" type="ORF">TIFTF001_030128</name>
</gene>
<dbReference type="Proteomes" id="UP001187192">
    <property type="component" value="Unassembled WGS sequence"/>
</dbReference>
<evidence type="ECO:0000256" key="1">
    <source>
        <dbReference type="SAM" id="Phobius"/>
    </source>
</evidence>
<dbReference type="EMBL" id="BTGU01000105">
    <property type="protein sequence ID" value="GMN61043.1"/>
    <property type="molecule type" value="Genomic_DNA"/>
</dbReference>